<protein>
    <submittedName>
        <fullName evidence="6">ATP-binding cassette domain-containing protein</fullName>
    </submittedName>
</protein>
<dbReference type="InterPro" id="IPR017871">
    <property type="entry name" value="ABC_transporter-like_CS"/>
</dbReference>
<evidence type="ECO:0000256" key="4">
    <source>
        <dbReference type="SAM" id="MobiDB-lite"/>
    </source>
</evidence>
<evidence type="ECO:0000256" key="2">
    <source>
        <dbReference type="ARBA" id="ARBA00022741"/>
    </source>
</evidence>
<gene>
    <name evidence="6" type="ORF">GZA08_13755</name>
</gene>
<evidence type="ECO:0000256" key="1">
    <source>
        <dbReference type="ARBA" id="ARBA00005417"/>
    </source>
</evidence>
<dbReference type="AlphaFoldDB" id="A0A6B2K2M7"/>
<reference evidence="6 7" key="1">
    <citation type="submission" date="2020-02" db="EMBL/GenBank/DDBJ databases">
        <title>Pseudoroseicyclus tamarix, sp. nov., isolated from offshore sediment of a Tamarix chinensis forest.</title>
        <authorList>
            <person name="Gai Y."/>
        </authorList>
    </citation>
    <scope>NUCLEOTIDE SEQUENCE [LARGE SCALE GENOMIC DNA]</scope>
    <source>
        <strain evidence="6 7">CLL3-39</strain>
    </source>
</reference>
<comment type="similarity">
    <text evidence="1">Belongs to the ABC transporter superfamily.</text>
</comment>
<dbReference type="SMART" id="SM00382">
    <property type="entry name" value="AAA"/>
    <property type="match status" value="1"/>
</dbReference>
<dbReference type="Pfam" id="PF00005">
    <property type="entry name" value="ABC_tran"/>
    <property type="match status" value="1"/>
</dbReference>
<evidence type="ECO:0000259" key="5">
    <source>
        <dbReference type="PROSITE" id="PS50893"/>
    </source>
</evidence>
<feature type="domain" description="ABC transporter" evidence="5">
    <location>
        <begin position="23"/>
        <end position="240"/>
    </location>
</feature>
<dbReference type="GO" id="GO:0022857">
    <property type="term" value="F:transmembrane transporter activity"/>
    <property type="evidence" value="ECO:0007669"/>
    <property type="project" value="TreeGrafter"/>
</dbReference>
<dbReference type="InterPro" id="IPR015854">
    <property type="entry name" value="ABC_transpr_LolD-like"/>
</dbReference>
<dbReference type="PANTHER" id="PTHR24220:SF689">
    <property type="entry name" value="LIPOPROTEIN-RELEASING SYSTEM ATP-BINDING PROTEIN LOLD"/>
    <property type="match status" value="1"/>
</dbReference>
<accession>A0A6B2K2M7</accession>
<evidence type="ECO:0000313" key="6">
    <source>
        <dbReference type="EMBL" id="NDV02032.1"/>
    </source>
</evidence>
<feature type="region of interest" description="Disordered" evidence="4">
    <location>
        <begin position="1"/>
        <end position="20"/>
    </location>
</feature>
<sequence>MLAAAPTAARPAARAPEPGGAALSVRGLTVEAGGRRLVSLPALDLSPGATLAVTGPSGAGKSTLLFALAGLIPASGGRIDWGGEEITALRGAARADWRRRQLGIIFQDHQLFDEMSALDNAALGAAYAPRAERAALRDGAAHWLERLGLGDKLAQRALSLSGGERQRVSIARALAADPPILLADEPTASLDRASADRLIADLAGLAGTRTLVAVTHDAALVARLGRRLEIRDGAPAGGLADA</sequence>
<dbReference type="InterPro" id="IPR003593">
    <property type="entry name" value="AAA+_ATPase"/>
</dbReference>
<evidence type="ECO:0000313" key="7">
    <source>
        <dbReference type="Proteomes" id="UP000474757"/>
    </source>
</evidence>
<keyword evidence="2" id="KW-0547">Nucleotide-binding</keyword>
<dbReference type="Gene3D" id="3.40.50.300">
    <property type="entry name" value="P-loop containing nucleotide triphosphate hydrolases"/>
    <property type="match status" value="1"/>
</dbReference>
<name>A0A6B2K2M7_9RHOB</name>
<keyword evidence="3 6" id="KW-0067">ATP-binding</keyword>
<dbReference type="RefSeq" id="WP_163894604.1">
    <property type="nucleotide sequence ID" value="NZ_JAAFYS010000003.1"/>
</dbReference>
<comment type="caution">
    <text evidence="6">The sequence shown here is derived from an EMBL/GenBank/DDBJ whole genome shotgun (WGS) entry which is preliminary data.</text>
</comment>
<dbReference type="SUPFAM" id="SSF52540">
    <property type="entry name" value="P-loop containing nucleoside triphosphate hydrolases"/>
    <property type="match status" value="1"/>
</dbReference>
<organism evidence="6 7">
    <name type="scientific">Pseudoroseicyclus tamaricis</name>
    <dbReference type="NCBI Taxonomy" id="2705421"/>
    <lineage>
        <taxon>Bacteria</taxon>
        <taxon>Pseudomonadati</taxon>
        <taxon>Pseudomonadota</taxon>
        <taxon>Alphaproteobacteria</taxon>
        <taxon>Rhodobacterales</taxon>
        <taxon>Paracoccaceae</taxon>
        <taxon>Pseudoroseicyclus</taxon>
    </lineage>
</organism>
<dbReference type="PANTHER" id="PTHR24220">
    <property type="entry name" value="IMPORT ATP-BINDING PROTEIN"/>
    <property type="match status" value="1"/>
</dbReference>
<dbReference type="GO" id="GO:0016887">
    <property type="term" value="F:ATP hydrolysis activity"/>
    <property type="evidence" value="ECO:0007669"/>
    <property type="project" value="InterPro"/>
</dbReference>
<dbReference type="EMBL" id="JAAGAB010000003">
    <property type="protein sequence ID" value="NDV02032.1"/>
    <property type="molecule type" value="Genomic_DNA"/>
</dbReference>
<dbReference type="InterPro" id="IPR027417">
    <property type="entry name" value="P-loop_NTPase"/>
</dbReference>
<dbReference type="GO" id="GO:0005524">
    <property type="term" value="F:ATP binding"/>
    <property type="evidence" value="ECO:0007669"/>
    <property type="project" value="UniProtKB-KW"/>
</dbReference>
<proteinExistence type="inferred from homology"/>
<dbReference type="PROSITE" id="PS00211">
    <property type="entry name" value="ABC_TRANSPORTER_1"/>
    <property type="match status" value="1"/>
</dbReference>
<evidence type="ECO:0000256" key="3">
    <source>
        <dbReference type="ARBA" id="ARBA00022840"/>
    </source>
</evidence>
<dbReference type="InterPro" id="IPR003439">
    <property type="entry name" value="ABC_transporter-like_ATP-bd"/>
</dbReference>
<dbReference type="GO" id="GO:0005886">
    <property type="term" value="C:plasma membrane"/>
    <property type="evidence" value="ECO:0007669"/>
    <property type="project" value="TreeGrafter"/>
</dbReference>
<keyword evidence="7" id="KW-1185">Reference proteome</keyword>
<dbReference type="Proteomes" id="UP000474757">
    <property type="component" value="Unassembled WGS sequence"/>
</dbReference>
<dbReference type="PROSITE" id="PS50893">
    <property type="entry name" value="ABC_TRANSPORTER_2"/>
    <property type="match status" value="1"/>
</dbReference>